<feature type="signal peptide" evidence="1">
    <location>
        <begin position="1"/>
        <end position="22"/>
    </location>
</feature>
<dbReference type="Gene3D" id="3.20.20.150">
    <property type="entry name" value="Divalent-metal-dependent TIM barrel enzymes"/>
    <property type="match status" value="1"/>
</dbReference>
<dbReference type="PANTHER" id="PTHR12110">
    <property type="entry name" value="HYDROXYPYRUVATE ISOMERASE"/>
    <property type="match status" value="1"/>
</dbReference>
<feature type="domain" description="Xylose isomerase-like TIM barrel" evidence="2">
    <location>
        <begin position="54"/>
        <end position="283"/>
    </location>
</feature>
<dbReference type="Proteomes" id="UP000597338">
    <property type="component" value="Unassembled WGS sequence"/>
</dbReference>
<evidence type="ECO:0000313" key="4">
    <source>
        <dbReference type="Proteomes" id="UP000597338"/>
    </source>
</evidence>
<keyword evidence="4" id="KW-1185">Reference proteome</keyword>
<dbReference type="RefSeq" id="WP_188752609.1">
    <property type="nucleotide sequence ID" value="NZ_BMIK01000013.1"/>
</dbReference>
<dbReference type="InterPro" id="IPR036237">
    <property type="entry name" value="Xyl_isomerase-like_sf"/>
</dbReference>
<accession>A0ABQ1MK46</accession>
<evidence type="ECO:0000256" key="1">
    <source>
        <dbReference type="SAM" id="SignalP"/>
    </source>
</evidence>
<feature type="chain" id="PRO_5045316462" description="Xylose isomerase-like TIM barrel domain-containing protein" evidence="1">
    <location>
        <begin position="23"/>
        <end position="285"/>
    </location>
</feature>
<proteinExistence type="predicted"/>
<dbReference type="SUPFAM" id="SSF51658">
    <property type="entry name" value="Xylose isomerase-like"/>
    <property type="match status" value="1"/>
</dbReference>
<evidence type="ECO:0000313" key="3">
    <source>
        <dbReference type="EMBL" id="GGC38687.1"/>
    </source>
</evidence>
<dbReference type="Pfam" id="PF01261">
    <property type="entry name" value="AP_endonuc_2"/>
    <property type="match status" value="1"/>
</dbReference>
<protein>
    <recommendedName>
        <fullName evidence="2">Xylose isomerase-like TIM barrel domain-containing protein</fullName>
    </recommendedName>
</protein>
<keyword evidence="1" id="KW-0732">Signal</keyword>
<dbReference type="InterPro" id="IPR050312">
    <property type="entry name" value="IolE/XylAMocC-like"/>
</dbReference>
<organism evidence="3 4">
    <name type="scientific">Parapedobacter defluvii</name>
    <dbReference type="NCBI Taxonomy" id="2045106"/>
    <lineage>
        <taxon>Bacteria</taxon>
        <taxon>Pseudomonadati</taxon>
        <taxon>Bacteroidota</taxon>
        <taxon>Sphingobacteriia</taxon>
        <taxon>Sphingobacteriales</taxon>
        <taxon>Sphingobacteriaceae</taxon>
        <taxon>Parapedobacter</taxon>
    </lineage>
</organism>
<name>A0ABQ1MK46_9SPHI</name>
<evidence type="ECO:0000259" key="2">
    <source>
        <dbReference type="Pfam" id="PF01261"/>
    </source>
</evidence>
<dbReference type="InterPro" id="IPR013022">
    <property type="entry name" value="Xyl_isomerase-like_TIM-brl"/>
</dbReference>
<dbReference type="EMBL" id="BMIK01000013">
    <property type="protein sequence ID" value="GGC38687.1"/>
    <property type="molecule type" value="Genomic_DNA"/>
</dbReference>
<comment type="caution">
    <text evidence="3">The sequence shown here is derived from an EMBL/GenBank/DDBJ whole genome shotgun (WGS) entry which is preliminary data.</text>
</comment>
<sequence length="285" mass="32148">MKTLNYSIAVLVFLLTTLQGFAQSTADAFPEEALGWKIAIQASTYRRLTFIETLDKVRACGLRYVEAFPQQQIGGGMEGTTDFKMDAQTRQQIKKILKTKDVQWISYGVVSPTNEADWFRLFDFAKDMGIQTIVSEPKPEFLPLLEQLTREYGIKVGIHNHATPTPYWNPETVHTAIAGRGPSIGACADIGHWMRSGLRPIACLQLLEGRLVSFHMKDLNAIGDLKAHDVSWGKGKANLKKISKEMRRQSFQGIIAVEYEYRRDDLAFDSVPAIRESVAYFRSLL</sequence>
<dbReference type="PANTHER" id="PTHR12110:SF41">
    <property type="entry name" value="INOSOSE DEHYDRATASE"/>
    <property type="match status" value="1"/>
</dbReference>
<reference evidence="4" key="1">
    <citation type="journal article" date="2019" name="Int. J. Syst. Evol. Microbiol.">
        <title>The Global Catalogue of Microorganisms (GCM) 10K type strain sequencing project: providing services to taxonomists for standard genome sequencing and annotation.</title>
        <authorList>
            <consortium name="The Broad Institute Genomics Platform"/>
            <consortium name="The Broad Institute Genome Sequencing Center for Infectious Disease"/>
            <person name="Wu L."/>
            <person name="Ma J."/>
        </authorList>
    </citation>
    <scope>NUCLEOTIDE SEQUENCE [LARGE SCALE GENOMIC DNA]</scope>
    <source>
        <strain evidence="4">CGMCC 1.15342</strain>
    </source>
</reference>
<gene>
    <name evidence="3" type="ORF">GCM10011386_33520</name>
</gene>